<dbReference type="Gene3D" id="3.20.20.70">
    <property type="entry name" value="Aldolase class I"/>
    <property type="match status" value="1"/>
</dbReference>
<comment type="caution">
    <text evidence="5">The sequence shown here is derived from an EMBL/GenBank/DDBJ whole genome shotgun (WGS) entry which is preliminary data.</text>
</comment>
<dbReference type="InterPro" id="IPR001199">
    <property type="entry name" value="Cyt_B5-like_heme/steroid-bd"/>
</dbReference>
<dbReference type="InterPro" id="IPR000262">
    <property type="entry name" value="FMN-dep_DH"/>
</dbReference>
<dbReference type="SMART" id="SM01117">
    <property type="entry name" value="Cyt-b5"/>
    <property type="match status" value="1"/>
</dbReference>
<comment type="cofactor">
    <cofactor evidence="1">
        <name>FMN</name>
        <dbReference type="ChEBI" id="CHEBI:58210"/>
    </cofactor>
</comment>
<evidence type="ECO:0000313" key="5">
    <source>
        <dbReference type="EMBL" id="KAJ9604198.1"/>
    </source>
</evidence>
<dbReference type="PANTHER" id="PTHR10578:SF104">
    <property type="entry name" value="CYTOCHROME B2, MITOCHONDRIAL-RELATED"/>
    <property type="match status" value="1"/>
</dbReference>
<accession>A0AA38WZX6</accession>
<evidence type="ECO:0008006" key="7">
    <source>
        <dbReference type="Google" id="ProtNLM"/>
    </source>
</evidence>
<dbReference type="PANTHER" id="PTHR10578">
    <property type="entry name" value="S -2-HYDROXY-ACID OXIDASE-RELATED"/>
    <property type="match status" value="1"/>
</dbReference>
<organism evidence="5 6">
    <name type="scientific">Cladophialophora chaetospira</name>
    <dbReference type="NCBI Taxonomy" id="386627"/>
    <lineage>
        <taxon>Eukaryota</taxon>
        <taxon>Fungi</taxon>
        <taxon>Dikarya</taxon>
        <taxon>Ascomycota</taxon>
        <taxon>Pezizomycotina</taxon>
        <taxon>Eurotiomycetes</taxon>
        <taxon>Chaetothyriomycetidae</taxon>
        <taxon>Chaetothyriales</taxon>
        <taxon>Herpotrichiellaceae</taxon>
        <taxon>Cladophialophora</taxon>
    </lineage>
</organism>
<evidence type="ECO:0000259" key="3">
    <source>
        <dbReference type="PROSITE" id="PS50255"/>
    </source>
</evidence>
<keyword evidence="2" id="KW-0560">Oxidoreductase</keyword>
<dbReference type="SUPFAM" id="SSF55856">
    <property type="entry name" value="Cytochrome b5-like heme/steroid binding domain"/>
    <property type="match status" value="1"/>
</dbReference>
<dbReference type="InterPro" id="IPR037396">
    <property type="entry name" value="FMN_HAD"/>
</dbReference>
<evidence type="ECO:0000259" key="4">
    <source>
        <dbReference type="PROSITE" id="PS51349"/>
    </source>
</evidence>
<proteinExistence type="predicted"/>
<dbReference type="InterPro" id="IPR013785">
    <property type="entry name" value="Aldolase_TIM"/>
</dbReference>
<dbReference type="PROSITE" id="PS51349">
    <property type="entry name" value="FMN_HYDROXY_ACID_DH_2"/>
    <property type="match status" value="1"/>
</dbReference>
<dbReference type="SUPFAM" id="SSF51395">
    <property type="entry name" value="FMN-linked oxidoreductases"/>
    <property type="match status" value="1"/>
</dbReference>
<dbReference type="Pfam" id="PF00173">
    <property type="entry name" value="Cyt-b5"/>
    <property type="match status" value="1"/>
</dbReference>
<dbReference type="GO" id="GO:0016491">
    <property type="term" value="F:oxidoreductase activity"/>
    <property type="evidence" value="ECO:0007669"/>
    <property type="project" value="UniProtKB-KW"/>
</dbReference>
<dbReference type="InterPro" id="IPR036400">
    <property type="entry name" value="Cyt_B5-like_heme/steroid_sf"/>
</dbReference>
<dbReference type="Proteomes" id="UP001172673">
    <property type="component" value="Unassembled WGS sequence"/>
</dbReference>
<evidence type="ECO:0000313" key="6">
    <source>
        <dbReference type="Proteomes" id="UP001172673"/>
    </source>
</evidence>
<evidence type="ECO:0000256" key="2">
    <source>
        <dbReference type="ARBA" id="ARBA00023002"/>
    </source>
</evidence>
<dbReference type="Pfam" id="PF01070">
    <property type="entry name" value="FMN_dh"/>
    <property type="match status" value="1"/>
</dbReference>
<sequence>MTIRKIGAAELSQHCSDDDAWIAINGLVWDVSGFATIHPGGRSAIVEHYGRDGSEVYNDLHSRGLMEAQLGKGKQLGVLKAEESELSHTKTEANSVVSLANLDSIVSIHEFEKAAQKILKPKSAAYISSATEASLTKQANADWYQRIWFRPRILTGVGTVDTGTTILGKRYASPIFNAPTSSAMLAHRDGELAMARGLARRGNTIIIPTMSSYPLNEIVEALPKGHPFFFQLYVHSNQSELEKLLQALSELGPQAIVVTADLPVMTKRETYEQYLVKESGGRLKISADTLVALEPVYSAVDPDLTWAKVKWIQERTRTPVFVKGIQCAEDAQKAVAYGCSGIYISNHGGRALDTAQPAILTLLEIQACCPEVLDKLEVLIDGGVQRGTDILKAICLGASAVCLGRPLLYSLAYGEKGVEHAIKILEAELRTAMQLVGITSLQQAHPGLLNTRQVDSFVQRGNEHPWARKVRRVKL</sequence>
<dbReference type="Gene3D" id="3.10.120.10">
    <property type="entry name" value="Cytochrome b5-like heme/steroid binding domain"/>
    <property type="match status" value="1"/>
</dbReference>
<dbReference type="EMBL" id="JAPDRK010000019">
    <property type="protein sequence ID" value="KAJ9604198.1"/>
    <property type="molecule type" value="Genomic_DNA"/>
</dbReference>
<gene>
    <name evidence="5" type="ORF">H2200_011032</name>
</gene>
<reference evidence="5" key="1">
    <citation type="submission" date="2022-10" db="EMBL/GenBank/DDBJ databases">
        <title>Culturing micro-colonial fungi from biological soil crusts in the Mojave desert and describing Neophaeococcomyces mojavensis, and introducing the new genera and species Taxawa tesnikishii.</title>
        <authorList>
            <person name="Kurbessoian T."/>
            <person name="Stajich J.E."/>
        </authorList>
    </citation>
    <scope>NUCLEOTIDE SEQUENCE</scope>
    <source>
        <strain evidence="5">TK_41</strain>
    </source>
</reference>
<name>A0AA38WZX6_9EURO</name>
<feature type="domain" description="Cytochrome b5 heme-binding" evidence="3">
    <location>
        <begin position="3"/>
        <end position="80"/>
    </location>
</feature>
<protein>
    <recommendedName>
        <fullName evidence="7">Cytochrome b2, mitochondrial</fullName>
    </recommendedName>
</protein>
<feature type="domain" description="FMN hydroxy acid dehydrogenase" evidence="4">
    <location>
        <begin position="100"/>
        <end position="454"/>
    </location>
</feature>
<dbReference type="AlphaFoldDB" id="A0AA38WZX6"/>
<dbReference type="PROSITE" id="PS50255">
    <property type="entry name" value="CYTOCHROME_B5_2"/>
    <property type="match status" value="1"/>
</dbReference>
<keyword evidence="6" id="KW-1185">Reference proteome</keyword>
<evidence type="ECO:0000256" key="1">
    <source>
        <dbReference type="ARBA" id="ARBA00001917"/>
    </source>
</evidence>